<feature type="chain" id="PRO_5046371787" description="Lipocalin/cytosolic fatty-acid binding domain-containing protein" evidence="7">
    <location>
        <begin position="21"/>
        <end position="217"/>
    </location>
</feature>
<dbReference type="GO" id="GO:0004867">
    <property type="term" value="F:serine-type endopeptidase inhibitor activity"/>
    <property type="evidence" value="ECO:0007669"/>
    <property type="project" value="UniProtKB-KW"/>
</dbReference>
<dbReference type="InterPro" id="IPR000566">
    <property type="entry name" value="Lipocln_cytosolic_FA-bd_dom"/>
</dbReference>
<dbReference type="GO" id="GO:0005576">
    <property type="term" value="C:extracellular region"/>
    <property type="evidence" value="ECO:0007669"/>
    <property type="project" value="UniProtKB-SubCell"/>
</dbReference>
<keyword evidence="10" id="KW-1185">Reference proteome</keyword>
<dbReference type="Ensembl" id="ENSCPRT00005018621.1">
    <property type="protein sequence ID" value="ENSCPRP00005015898.1"/>
    <property type="gene ID" value="ENSCPRG00005011115.1"/>
</dbReference>
<sequence>MRAMKFQGLLFILFLATASGTPIRDRDIQVQENFDPDRIYGKWYDIAIGTTCQWMKNYKDKFNMGTLVLEPGLTSDQISTTKLGHFTAHVSIVSYVLHTNYDEYSIMLMEKKSTFGLTTTLKLYGRSPVVRESLIEEFRLLAHELGIPDDSIFILINKGNQAIIRGLLSGASPPFCLDTSAICLSMWLSLLVSPGLISVSVGLVDYLQHDCSSSVSV</sequence>
<dbReference type="InterPro" id="IPR029856">
    <property type="entry name" value="AMBP"/>
</dbReference>
<comment type="subcellular location">
    <subcellularLocation>
        <location evidence="1">Secreted</location>
    </subcellularLocation>
</comment>
<accession>A0A7M4EWE9</accession>
<keyword evidence="4 7" id="KW-0732">Signal</keyword>
<evidence type="ECO:0000256" key="1">
    <source>
        <dbReference type="ARBA" id="ARBA00004613"/>
    </source>
</evidence>
<dbReference type="PANTHER" id="PTHR46676:SF1">
    <property type="entry name" value="PROTEIN AMBP"/>
    <property type="match status" value="1"/>
</dbReference>
<dbReference type="GeneTree" id="ENSGT00960000191921"/>
<dbReference type="SUPFAM" id="SSF50814">
    <property type="entry name" value="Lipocalins"/>
    <property type="match status" value="1"/>
</dbReference>
<evidence type="ECO:0000256" key="7">
    <source>
        <dbReference type="SAM" id="SignalP"/>
    </source>
</evidence>
<protein>
    <recommendedName>
        <fullName evidence="8">Lipocalin/cytosolic fatty-acid binding domain-containing protein</fullName>
    </recommendedName>
</protein>
<evidence type="ECO:0000256" key="4">
    <source>
        <dbReference type="ARBA" id="ARBA00022729"/>
    </source>
</evidence>
<evidence type="ECO:0000256" key="5">
    <source>
        <dbReference type="ARBA" id="ARBA00022900"/>
    </source>
</evidence>
<proteinExistence type="predicted"/>
<dbReference type="InterPro" id="IPR002968">
    <property type="entry name" value="A1-microglobln"/>
</dbReference>
<keyword evidence="5" id="KW-0722">Serine protease inhibitor</keyword>
<keyword evidence="2" id="KW-0964">Secreted</keyword>
<evidence type="ECO:0000256" key="6">
    <source>
        <dbReference type="ARBA" id="ARBA00023157"/>
    </source>
</evidence>
<dbReference type="PRINTS" id="PR01215">
    <property type="entry name" value="A1MCGLOBULIN"/>
</dbReference>
<keyword evidence="3" id="KW-0646">Protease inhibitor</keyword>
<dbReference type="Pfam" id="PF00061">
    <property type="entry name" value="Lipocalin"/>
    <property type="match status" value="1"/>
</dbReference>
<feature type="domain" description="Lipocalin/cytosolic fatty-acid binding" evidence="8">
    <location>
        <begin position="81"/>
        <end position="157"/>
    </location>
</feature>
<dbReference type="InterPro" id="IPR012674">
    <property type="entry name" value="Calycin"/>
</dbReference>
<evidence type="ECO:0000313" key="9">
    <source>
        <dbReference type="Ensembl" id="ENSCPRP00005015898.1"/>
    </source>
</evidence>
<dbReference type="Proteomes" id="UP000594220">
    <property type="component" value="Unplaced"/>
</dbReference>
<evidence type="ECO:0000313" key="10">
    <source>
        <dbReference type="Proteomes" id="UP000594220"/>
    </source>
</evidence>
<dbReference type="AlphaFoldDB" id="A0A7M4EWE9"/>
<evidence type="ECO:0000256" key="3">
    <source>
        <dbReference type="ARBA" id="ARBA00022690"/>
    </source>
</evidence>
<evidence type="ECO:0000259" key="8">
    <source>
        <dbReference type="Pfam" id="PF00061"/>
    </source>
</evidence>
<name>A0A7M4EWE9_CROPO</name>
<feature type="signal peptide" evidence="7">
    <location>
        <begin position="1"/>
        <end position="20"/>
    </location>
</feature>
<keyword evidence="6" id="KW-1015">Disulfide bond</keyword>
<organism evidence="9 10">
    <name type="scientific">Crocodylus porosus</name>
    <name type="common">Saltwater crocodile</name>
    <name type="synonym">Estuarine crocodile</name>
    <dbReference type="NCBI Taxonomy" id="8502"/>
    <lineage>
        <taxon>Eukaryota</taxon>
        <taxon>Metazoa</taxon>
        <taxon>Chordata</taxon>
        <taxon>Craniata</taxon>
        <taxon>Vertebrata</taxon>
        <taxon>Euteleostomi</taxon>
        <taxon>Archelosauria</taxon>
        <taxon>Archosauria</taxon>
        <taxon>Crocodylia</taxon>
        <taxon>Longirostres</taxon>
        <taxon>Crocodylidae</taxon>
        <taxon>Crocodylus</taxon>
    </lineage>
</organism>
<evidence type="ECO:0000256" key="2">
    <source>
        <dbReference type="ARBA" id="ARBA00022525"/>
    </source>
</evidence>
<reference evidence="9" key="2">
    <citation type="submission" date="2025-09" db="UniProtKB">
        <authorList>
            <consortium name="Ensembl"/>
        </authorList>
    </citation>
    <scope>IDENTIFICATION</scope>
</reference>
<reference evidence="9" key="1">
    <citation type="submission" date="2025-08" db="UniProtKB">
        <authorList>
            <consortium name="Ensembl"/>
        </authorList>
    </citation>
    <scope>IDENTIFICATION</scope>
</reference>
<dbReference type="Gene3D" id="2.40.128.20">
    <property type="match status" value="2"/>
</dbReference>
<dbReference type="PANTHER" id="PTHR46676">
    <property type="entry name" value="PROTEIN AMBP"/>
    <property type="match status" value="1"/>
</dbReference>